<feature type="region of interest" description="Disordered" evidence="1">
    <location>
        <begin position="1"/>
        <end position="42"/>
    </location>
</feature>
<proteinExistence type="predicted"/>
<comment type="caution">
    <text evidence="2">The sequence shown here is derived from an EMBL/GenBank/DDBJ whole genome shotgun (WGS) entry which is preliminary data.</text>
</comment>
<sequence>AAPAVPPGPNRDSSPSPSTRGAGNAPSRPVFIDNTSVGQPAGASGLALSICLA</sequence>
<evidence type="ECO:0000313" key="2">
    <source>
        <dbReference type="EMBL" id="KAL2054188.1"/>
    </source>
</evidence>
<dbReference type="Proteomes" id="UP001590951">
    <property type="component" value="Unassembled WGS sequence"/>
</dbReference>
<name>A0ABR4BE71_9LECA</name>
<protein>
    <submittedName>
        <fullName evidence="2">Uncharacterized protein</fullName>
    </submittedName>
</protein>
<evidence type="ECO:0000313" key="3">
    <source>
        <dbReference type="Proteomes" id="UP001590951"/>
    </source>
</evidence>
<feature type="non-terminal residue" evidence="2">
    <location>
        <position position="1"/>
    </location>
</feature>
<accession>A0ABR4BE71</accession>
<organism evidence="2 3">
    <name type="scientific">Lepraria finkii</name>
    <dbReference type="NCBI Taxonomy" id="1340010"/>
    <lineage>
        <taxon>Eukaryota</taxon>
        <taxon>Fungi</taxon>
        <taxon>Dikarya</taxon>
        <taxon>Ascomycota</taxon>
        <taxon>Pezizomycotina</taxon>
        <taxon>Lecanoromycetes</taxon>
        <taxon>OSLEUM clade</taxon>
        <taxon>Lecanoromycetidae</taxon>
        <taxon>Lecanorales</taxon>
        <taxon>Lecanorineae</taxon>
        <taxon>Stereocaulaceae</taxon>
        <taxon>Lepraria</taxon>
    </lineage>
</organism>
<feature type="compositionally biased region" description="Polar residues" evidence="1">
    <location>
        <begin position="11"/>
        <end position="21"/>
    </location>
</feature>
<reference evidence="2 3" key="1">
    <citation type="submission" date="2024-09" db="EMBL/GenBank/DDBJ databases">
        <title>Rethinking Asexuality: The Enigmatic Case of Functional Sexual Genes in Lepraria (Stereocaulaceae).</title>
        <authorList>
            <person name="Doellman M."/>
            <person name="Sun Y."/>
            <person name="Barcenas-Pena A."/>
            <person name="Lumbsch H.T."/>
            <person name="Grewe F."/>
        </authorList>
    </citation>
    <scope>NUCLEOTIDE SEQUENCE [LARGE SCALE GENOMIC DNA]</scope>
    <source>
        <strain evidence="2 3">Grewe 0041</strain>
    </source>
</reference>
<gene>
    <name evidence="2" type="ORF">ABVK25_005329</name>
</gene>
<dbReference type="EMBL" id="JBHFEH010000016">
    <property type="protein sequence ID" value="KAL2054188.1"/>
    <property type="molecule type" value="Genomic_DNA"/>
</dbReference>
<keyword evidence="3" id="KW-1185">Reference proteome</keyword>
<evidence type="ECO:0000256" key="1">
    <source>
        <dbReference type="SAM" id="MobiDB-lite"/>
    </source>
</evidence>